<evidence type="ECO:0000313" key="2">
    <source>
        <dbReference type="Proteomes" id="UP000218209"/>
    </source>
</evidence>
<evidence type="ECO:0000313" key="1">
    <source>
        <dbReference type="EMBL" id="OSX70489.1"/>
    </source>
</evidence>
<gene>
    <name evidence="1" type="ORF">BU14_0742s0010</name>
</gene>
<dbReference type="EMBL" id="KV919250">
    <property type="protein sequence ID" value="OSX70489.1"/>
    <property type="molecule type" value="Genomic_DNA"/>
</dbReference>
<accession>A0A1X6NPA6</accession>
<keyword evidence="2" id="KW-1185">Reference proteome</keyword>
<proteinExistence type="predicted"/>
<dbReference type="AlphaFoldDB" id="A0A1X6NPA6"/>
<reference evidence="1 2" key="1">
    <citation type="submission" date="2017-03" db="EMBL/GenBank/DDBJ databases">
        <title>WGS assembly of Porphyra umbilicalis.</title>
        <authorList>
            <person name="Brawley S.H."/>
            <person name="Blouin N.A."/>
            <person name="Ficko-Blean E."/>
            <person name="Wheeler G.L."/>
            <person name="Lohr M."/>
            <person name="Goodson H.V."/>
            <person name="Jenkins J.W."/>
            <person name="Blaby-Haas C.E."/>
            <person name="Helliwell K.E."/>
            <person name="Chan C."/>
            <person name="Marriage T."/>
            <person name="Bhattacharya D."/>
            <person name="Klein A.S."/>
            <person name="Badis Y."/>
            <person name="Brodie J."/>
            <person name="Cao Y."/>
            <person name="Collen J."/>
            <person name="Dittami S.M."/>
            <person name="Gachon C.M."/>
            <person name="Green B.R."/>
            <person name="Karpowicz S."/>
            <person name="Kim J.W."/>
            <person name="Kudahl U."/>
            <person name="Lin S."/>
            <person name="Michel G."/>
            <person name="Mittag M."/>
            <person name="Olson B.J."/>
            <person name="Pangilinan J."/>
            <person name="Peng Y."/>
            <person name="Qiu H."/>
            <person name="Shu S."/>
            <person name="Singer J.T."/>
            <person name="Smith A.G."/>
            <person name="Sprecher B.N."/>
            <person name="Wagner V."/>
            <person name="Wang W."/>
            <person name="Wang Z.-Y."/>
            <person name="Yan J."/>
            <person name="Yarish C."/>
            <person name="Zoeuner-Riek S."/>
            <person name="Zhuang Y."/>
            <person name="Zou Y."/>
            <person name="Lindquist E.A."/>
            <person name="Grimwood J."/>
            <person name="Barry K."/>
            <person name="Rokhsar D.S."/>
            <person name="Schmutz J."/>
            <person name="Stiller J.W."/>
            <person name="Grossman A.R."/>
            <person name="Prochnik S.E."/>
        </authorList>
    </citation>
    <scope>NUCLEOTIDE SEQUENCE [LARGE SCALE GENOMIC DNA]</scope>
    <source>
        <strain evidence="1">4086291</strain>
    </source>
</reference>
<dbReference type="Proteomes" id="UP000218209">
    <property type="component" value="Unassembled WGS sequence"/>
</dbReference>
<sequence>MDLNGLPEEDLLRMGESIFVAMLSKQQQGEKLEVKPPSAVPHRKTTFTDEKTAAATAAAIDSCHNAHKEEAAAPQKRGPFFGVGRMVQGFYRGLVEATRNAERMAFGKYEERAIHIGSMGLHAMQAGFNDRRRPAGPHGASIRFHGVGYSLGCHVLSGAVCGPAKGVCILPRRMHSLCLIEPAVHAHAMTVGHKNHRLTGADLATAAAPVRRGLVAGAIVVTTSKTDMALHNYSIWNGRAMGTVGAELSPPAEPRAVDMKPATETYELPAGSITNENGNKYIAPAEGASLLERYTVGSHCNIDGPEVCHLVWAAAAVPVPVVKEQL</sequence>
<protein>
    <submittedName>
        <fullName evidence="1">Uncharacterized protein</fullName>
    </submittedName>
</protein>
<organism evidence="1 2">
    <name type="scientific">Porphyra umbilicalis</name>
    <name type="common">Purple laver</name>
    <name type="synonym">Red alga</name>
    <dbReference type="NCBI Taxonomy" id="2786"/>
    <lineage>
        <taxon>Eukaryota</taxon>
        <taxon>Rhodophyta</taxon>
        <taxon>Bangiophyceae</taxon>
        <taxon>Bangiales</taxon>
        <taxon>Bangiaceae</taxon>
        <taxon>Porphyra</taxon>
    </lineage>
</organism>
<name>A0A1X6NPA6_PORUM</name>